<gene>
    <name evidence="1" type="ORF">ICC18_08390</name>
</gene>
<proteinExistence type="predicted"/>
<dbReference type="EMBL" id="JACVVD010000002">
    <property type="protein sequence ID" value="MBD0380127.1"/>
    <property type="molecule type" value="Genomic_DNA"/>
</dbReference>
<sequence>MIDHTLRNYVLESIYPVVQYGLHEKKYTSVTHSMFEVAAITYLMGRGYDFHTAHRIVESWEVNESFPPYQISSRYF</sequence>
<dbReference type="RefSeq" id="WP_188173888.1">
    <property type="nucleotide sequence ID" value="NZ_JACVVD010000002.1"/>
</dbReference>
<name>A0A926QJ88_9BACL</name>
<dbReference type="Proteomes" id="UP000650466">
    <property type="component" value="Unassembled WGS sequence"/>
</dbReference>
<evidence type="ECO:0000313" key="2">
    <source>
        <dbReference type="Proteomes" id="UP000650466"/>
    </source>
</evidence>
<dbReference type="AlphaFoldDB" id="A0A926QJ88"/>
<organism evidence="1 2">
    <name type="scientific">Paenibacillus sedimenti</name>
    <dbReference type="NCBI Taxonomy" id="2770274"/>
    <lineage>
        <taxon>Bacteria</taxon>
        <taxon>Bacillati</taxon>
        <taxon>Bacillota</taxon>
        <taxon>Bacilli</taxon>
        <taxon>Bacillales</taxon>
        <taxon>Paenibacillaceae</taxon>
        <taxon>Paenibacillus</taxon>
    </lineage>
</organism>
<evidence type="ECO:0000313" key="1">
    <source>
        <dbReference type="EMBL" id="MBD0380127.1"/>
    </source>
</evidence>
<comment type="caution">
    <text evidence="1">The sequence shown here is derived from an EMBL/GenBank/DDBJ whole genome shotgun (WGS) entry which is preliminary data.</text>
</comment>
<keyword evidence="2" id="KW-1185">Reference proteome</keyword>
<reference evidence="1" key="1">
    <citation type="submission" date="2020-09" db="EMBL/GenBank/DDBJ databases">
        <title>Draft Genome Sequence of Paenibacillus sp. WST5.</title>
        <authorList>
            <person name="Bao Z."/>
        </authorList>
    </citation>
    <scope>NUCLEOTIDE SEQUENCE</scope>
    <source>
        <strain evidence="1">WST5</strain>
    </source>
</reference>
<accession>A0A926QJ88</accession>
<protein>
    <submittedName>
        <fullName evidence="1">Uncharacterized protein</fullName>
    </submittedName>
</protein>